<dbReference type="InterPro" id="IPR046462">
    <property type="entry name" value="TerL_nuclease"/>
</dbReference>
<name>A0A243BDE8_BACTU</name>
<evidence type="ECO:0000313" key="4">
    <source>
        <dbReference type="Proteomes" id="UP000195089"/>
    </source>
</evidence>
<dbReference type="InterPro" id="IPR005021">
    <property type="entry name" value="Terminase_largesu-like"/>
</dbReference>
<dbReference type="InterPro" id="IPR027417">
    <property type="entry name" value="P-loop_NTPase"/>
</dbReference>
<comment type="caution">
    <text evidence="3">The sequence shown here is derived from an EMBL/GenBank/DDBJ whole genome shotgun (WGS) entry which is preliminary data.</text>
</comment>
<feature type="domain" description="Terminase large subunit-like endonuclease" evidence="2">
    <location>
        <begin position="295"/>
        <end position="522"/>
    </location>
</feature>
<feature type="domain" description="Terminase large subunit-like ATPase" evidence="1">
    <location>
        <begin position="110"/>
        <end position="281"/>
    </location>
</feature>
<evidence type="ECO:0000259" key="2">
    <source>
        <dbReference type="Pfam" id="PF20441"/>
    </source>
</evidence>
<dbReference type="Pfam" id="PF03354">
    <property type="entry name" value="TerL_ATPase"/>
    <property type="match status" value="1"/>
</dbReference>
<evidence type="ECO:0000259" key="1">
    <source>
        <dbReference type="Pfam" id="PF03354"/>
    </source>
</evidence>
<dbReference type="Pfam" id="PF20441">
    <property type="entry name" value="TerL_nuclease"/>
    <property type="match status" value="1"/>
</dbReference>
<dbReference type="AlphaFoldDB" id="A0A243BDE8"/>
<sequence length="574" mass="66252">MGKTLLFERRVIHPQNTHKKIKFCAESMRKQYPLSHNPIIDYYNKIESGEIVVGNKVKRIYKKLVSDVYNNDSEYEYDSNRANHVIEFIENYCKHSKAKWAGKPIDLELWQQAFLAATFGFVHKIDGTRKYREAFLVVARKNGKSTLSSGICLYLQVADGEGGSEVYAVATKEQQAKIVWSESKRMVKKSPALSKRIKTLVKELTADFNDSVLKPVGSDSDTLDGLNVHGASLDEIHAWKDKNLYDVIVDGTSAREQPLILMITTAGTVRESVYDMKYDEVEMLLNGLEDKDGYTDDRFLPVIYELDKREEWTDKTKWAKANPGLGTIKKIDNLETKVNKAKANSLLVSNLLTKDFNIRETSSEAWLTFEQLNNVATYNIKELKPSYGIGGADLLATTDLTAAKVIFMVANDPHIYVKQMYWLPEDLLEKRSKEDKIPYDLWYEQGLLRTTPGNSVHYKYVTEWFIEMRDEYGIYIPWIGYDRWSENYWVEEMEGYFGKESMIPIAQGKQTLSSPMKHIGLFIYNEFYDWSYLRKNDLLISILKLLGMNSLLLIDRYGGSLKELIVYAKWMFVE</sequence>
<evidence type="ECO:0000313" key="3">
    <source>
        <dbReference type="EMBL" id="OTY42745.1"/>
    </source>
</evidence>
<proteinExistence type="predicted"/>
<protein>
    <submittedName>
        <fullName evidence="3">Terminase</fullName>
    </submittedName>
</protein>
<dbReference type="Proteomes" id="UP000195089">
    <property type="component" value="Unassembled WGS sequence"/>
</dbReference>
<dbReference type="EMBL" id="NFDL01000061">
    <property type="protein sequence ID" value="OTY42745.1"/>
    <property type="molecule type" value="Genomic_DNA"/>
</dbReference>
<dbReference type="Gene3D" id="3.40.50.300">
    <property type="entry name" value="P-loop containing nucleotide triphosphate hydrolases"/>
    <property type="match status" value="1"/>
</dbReference>
<dbReference type="InterPro" id="IPR046461">
    <property type="entry name" value="TerL_ATPase"/>
</dbReference>
<organism evidence="3 4">
    <name type="scientific">Bacillus thuringiensis serovar pingluonsis</name>
    <dbReference type="NCBI Taxonomy" id="180881"/>
    <lineage>
        <taxon>Bacteria</taxon>
        <taxon>Bacillati</taxon>
        <taxon>Bacillota</taxon>
        <taxon>Bacilli</taxon>
        <taxon>Bacillales</taxon>
        <taxon>Bacillaceae</taxon>
        <taxon>Bacillus</taxon>
        <taxon>Bacillus cereus group</taxon>
    </lineage>
</organism>
<dbReference type="GO" id="GO:0004519">
    <property type="term" value="F:endonuclease activity"/>
    <property type="evidence" value="ECO:0007669"/>
    <property type="project" value="InterPro"/>
</dbReference>
<gene>
    <name evidence="3" type="ORF">BK742_15860</name>
</gene>
<dbReference type="PANTHER" id="PTHR41287">
    <property type="match status" value="1"/>
</dbReference>
<accession>A0A243BDE8</accession>
<reference evidence="3 4" key="1">
    <citation type="submission" date="2016-10" db="EMBL/GenBank/DDBJ databases">
        <title>Comparative genomics of Bacillus thuringiensis reveals a path to pathogens against multiple invertebrate hosts.</title>
        <authorList>
            <person name="Zheng J."/>
            <person name="Gao Q."/>
            <person name="Liu H."/>
            <person name="Peng D."/>
            <person name="Ruan L."/>
            <person name="Sun M."/>
        </authorList>
    </citation>
    <scope>NUCLEOTIDE SEQUENCE [LARGE SCALE GENOMIC DNA]</scope>
    <source>
        <strain evidence="3">BGSC 4BX1</strain>
    </source>
</reference>
<dbReference type="PANTHER" id="PTHR41287:SF1">
    <property type="entry name" value="PROTEIN YMFN"/>
    <property type="match status" value="1"/>
</dbReference>